<dbReference type="PROSITE" id="PS50977">
    <property type="entry name" value="HTH_TETR_2"/>
    <property type="match status" value="1"/>
</dbReference>
<dbReference type="EMBL" id="FXTN01000002">
    <property type="protein sequence ID" value="SMO49335.1"/>
    <property type="molecule type" value="Genomic_DNA"/>
</dbReference>
<dbReference type="InterPro" id="IPR001647">
    <property type="entry name" value="HTH_TetR"/>
</dbReference>
<dbReference type="PRINTS" id="PR00455">
    <property type="entry name" value="HTHTETR"/>
</dbReference>
<evidence type="ECO:0000256" key="4">
    <source>
        <dbReference type="PROSITE-ProRule" id="PRU00335"/>
    </source>
</evidence>
<evidence type="ECO:0000313" key="6">
    <source>
        <dbReference type="EMBL" id="SMO49335.1"/>
    </source>
</evidence>
<reference evidence="6 7" key="1">
    <citation type="submission" date="2017-05" db="EMBL/GenBank/DDBJ databases">
        <authorList>
            <person name="Varghese N."/>
            <person name="Submissions S."/>
        </authorList>
    </citation>
    <scope>NUCLEOTIDE SEQUENCE [LARGE SCALE GENOMIC DNA]</scope>
    <source>
        <strain evidence="6 7">DSM 19036</strain>
    </source>
</reference>
<evidence type="ECO:0000313" key="7">
    <source>
        <dbReference type="Proteomes" id="UP000320300"/>
    </source>
</evidence>
<dbReference type="InterPro" id="IPR009057">
    <property type="entry name" value="Homeodomain-like_sf"/>
</dbReference>
<dbReference type="RefSeq" id="WP_142527190.1">
    <property type="nucleotide sequence ID" value="NZ_CBCSJO010000003.1"/>
</dbReference>
<evidence type="ECO:0000256" key="2">
    <source>
        <dbReference type="ARBA" id="ARBA00023125"/>
    </source>
</evidence>
<gene>
    <name evidence="6" type="ORF">SAMN06265348_102547</name>
</gene>
<dbReference type="Gene3D" id="1.10.357.10">
    <property type="entry name" value="Tetracycline Repressor, domain 2"/>
    <property type="match status" value="1"/>
</dbReference>
<dbReference type="SUPFAM" id="SSF48498">
    <property type="entry name" value="Tetracyclin repressor-like, C-terminal domain"/>
    <property type="match status" value="1"/>
</dbReference>
<keyword evidence="1" id="KW-0805">Transcription regulation</keyword>
<dbReference type="SUPFAM" id="SSF46689">
    <property type="entry name" value="Homeodomain-like"/>
    <property type="match status" value="1"/>
</dbReference>
<feature type="domain" description="HTH tetR-type" evidence="5">
    <location>
        <begin position="4"/>
        <end position="64"/>
    </location>
</feature>
<feature type="DNA-binding region" description="H-T-H motif" evidence="4">
    <location>
        <begin position="27"/>
        <end position="46"/>
    </location>
</feature>
<dbReference type="InterPro" id="IPR036271">
    <property type="entry name" value="Tet_transcr_reg_TetR-rel_C_sf"/>
</dbReference>
<dbReference type="PANTHER" id="PTHR47506:SF6">
    <property type="entry name" value="HTH-TYPE TRANSCRIPTIONAL REPRESSOR NEMR"/>
    <property type="match status" value="1"/>
</dbReference>
<dbReference type="AlphaFoldDB" id="A0A521BQK2"/>
<accession>A0A521BQK2</accession>
<dbReference type="OrthoDB" id="9787680at2"/>
<dbReference type="GO" id="GO:0003677">
    <property type="term" value="F:DNA binding"/>
    <property type="evidence" value="ECO:0007669"/>
    <property type="project" value="UniProtKB-UniRule"/>
</dbReference>
<protein>
    <submittedName>
        <fullName evidence="6">Transcriptional regulator, TetR family</fullName>
    </submittedName>
</protein>
<organism evidence="6 7">
    <name type="scientific">Pedobacter westerhofensis</name>
    <dbReference type="NCBI Taxonomy" id="425512"/>
    <lineage>
        <taxon>Bacteria</taxon>
        <taxon>Pseudomonadati</taxon>
        <taxon>Bacteroidota</taxon>
        <taxon>Sphingobacteriia</taxon>
        <taxon>Sphingobacteriales</taxon>
        <taxon>Sphingobacteriaceae</taxon>
        <taxon>Pedobacter</taxon>
    </lineage>
</organism>
<dbReference type="Pfam" id="PF00440">
    <property type="entry name" value="TetR_N"/>
    <property type="match status" value="1"/>
</dbReference>
<sequence>MKESAAKNRILDVASRLFYEQGYNSTGINQIIEEAEIARASLYNHFPSKRDLLTSYIQRAEDIWFEELEAFVGHIKNPKKKLLALFDHRISRQLKFNFGGCRFIKVGAELPNDDLAAFELIDHQKSRLKEYIHQLLLEINPKNELLQNLEMLNETIFLLIEGATVTAGITKNPEALQSAKKIAETLLGQ</sequence>
<evidence type="ECO:0000256" key="1">
    <source>
        <dbReference type="ARBA" id="ARBA00023015"/>
    </source>
</evidence>
<evidence type="ECO:0000256" key="3">
    <source>
        <dbReference type="ARBA" id="ARBA00023163"/>
    </source>
</evidence>
<keyword evidence="2 4" id="KW-0238">DNA-binding</keyword>
<name>A0A521BQK2_9SPHI</name>
<keyword evidence="7" id="KW-1185">Reference proteome</keyword>
<proteinExistence type="predicted"/>
<evidence type="ECO:0000259" key="5">
    <source>
        <dbReference type="PROSITE" id="PS50977"/>
    </source>
</evidence>
<dbReference type="PANTHER" id="PTHR47506">
    <property type="entry name" value="TRANSCRIPTIONAL REGULATORY PROTEIN"/>
    <property type="match status" value="1"/>
</dbReference>
<keyword evidence="3" id="KW-0804">Transcription</keyword>
<dbReference type="Proteomes" id="UP000320300">
    <property type="component" value="Unassembled WGS sequence"/>
</dbReference>